<name>A0A1M4X312_9FLAO</name>
<keyword evidence="2" id="KW-0808">Transferase</keyword>
<dbReference type="SUPFAM" id="SSF53448">
    <property type="entry name" value="Nucleotide-diphospho-sugar transferases"/>
    <property type="match status" value="1"/>
</dbReference>
<dbReference type="RefSeq" id="WP_073193343.1">
    <property type="nucleotide sequence ID" value="NZ_FQTW01000007.1"/>
</dbReference>
<organism evidence="2 3">
    <name type="scientific">Psychroflexus salarius</name>
    <dbReference type="NCBI Taxonomy" id="1155689"/>
    <lineage>
        <taxon>Bacteria</taxon>
        <taxon>Pseudomonadati</taxon>
        <taxon>Bacteroidota</taxon>
        <taxon>Flavobacteriia</taxon>
        <taxon>Flavobacteriales</taxon>
        <taxon>Flavobacteriaceae</taxon>
        <taxon>Psychroflexus</taxon>
    </lineage>
</organism>
<evidence type="ECO:0000313" key="3">
    <source>
        <dbReference type="Proteomes" id="UP000184462"/>
    </source>
</evidence>
<dbReference type="STRING" id="1155689.SAMN05444278_10781"/>
<dbReference type="Pfam" id="PF00535">
    <property type="entry name" value="Glycos_transf_2"/>
    <property type="match status" value="1"/>
</dbReference>
<dbReference type="PANTHER" id="PTHR43685:SF2">
    <property type="entry name" value="GLYCOSYLTRANSFERASE 2-LIKE DOMAIN-CONTAINING PROTEIN"/>
    <property type="match status" value="1"/>
</dbReference>
<dbReference type="Gene3D" id="3.90.550.10">
    <property type="entry name" value="Spore Coat Polysaccharide Biosynthesis Protein SpsA, Chain A"/>
    <property type="match status" value="1"/>
</dbReference>
<evidence type="ECO:0000259" key="1">
    <source>
        <dbReference type="Pfam" id="PF00535"/>
    </source>
</evidence>
<dbReference type="InterPro" id="IPR050834">
    <property type="entry name" value="Glycosyltransf_2"/>
</dbReference>
<evidence type="ECO:0000313" key="2">
    <source>
        <dbReference type="EMBL" id="SHE87859.1"/>
    </source>
</evidence>
<dbReference type="OrthoDB" id="1493960at2"/>
<accession>A0A1M4X312</accession>
<dbReference type="AlphaFoldDB" id="A0A1M4X312"/>
<dbReference type="Proteomes" id="UP000184462">
    <property type="component" value="Unassembled WGS sequence"/>
</dbReference>
<dbReference type="EMBL" id="FQTW01000007">
    <property type="protein sequence ID" value="SHE87859.1"/>
    <property type="molecule type" value="Genomic_DNA"/>
</dbReference>
<dbReference type="InterPro" id="IPR001173">
    <property type="entry name" value="Glyco_trans_2-like"/>
</dbReference>
<gene>
    <name evidence="2" type="ORF">SAMN05444278_10781</name>
</gene>
<dbReference type="PANTHER" id="PTHR43685">
    <property type="entry name" value="GLYCOSYLTRANSFERASE"/>
    <property type="match status" value="1"/>
</dbReference>
<dbReference type="GO" id="GO:0016740">
    <property type="term" value="F:transferase activity"/>
    <property type="evidence" value="ECO:0007669"/>
    <property type="project" value="UniProtKB-KW"/>
</dbReference>
<reference evidence="2 3" key="1">
    <citation type="submission" date="2016-11" db="EMBL/GenBank/DDBJ databases">
        <authorList>
            <person name="Jaros S."/>
            <person name="Januszkiewicz K."/>
            <person name="Wedrychowicz H."/>
        </authorList>
    </citation>
    <scope>NUCLEOTIDE SEQUENCE [LARGE SCALE GENOMIC DNA]</scope>
    <source>
        <strain evidence="2 3">DSM 25661</strain>
    </source>
</reference>
<protein>
    <submittedName>
        <fullName evidence="2">Glycosyltransferase, GT2 family</fullName>
    </submittedName>
</protein>
<keyword evidence="3" id="KW-1185">Reference proteome</keyword>
<proteinExistence type="predicted"/>
<dbReference type="InterPro" id="IPR029044">
    <property type="entry name" value="Nucleotide-diphossugar_trans"/>
</dbReference>
<feature type="domain" description="Glycosyltransferase 2-like" evidence="1">
    <location>
        <begin position="4"/>
        <end position="147"/>
    </location>
</feature>
<sequence length="332" mass="38860">MKLSLIICTYKRAEPLLRLLDSVKVQSYLPDEILIIDGSPDDDTKHALNKINLKELNYYKVKPEQRGLTKQRNIGIELCDKKAQIIAFLDDDIILYPDYFKNLLATYSTQDDAIAVGGYIVNEVKWLKESLVQDSANYFCFDQYCRKESSRFRFRSKFRLAPNRPPAHLPKFSHGRSVGFLPPSGKIYAVEQFMGGVSSYKKEVFKKLQFSSYFEGYGLYEDADFCFRLRKLGQLYVNTAAQCEHHHHPSGRPNQFQYGQMVVKNGWYVWRLRWPNPGFKNVLKWHANVLLLAFLRFLNAFTTANKKQAFTESCGRFWAWLKLWFVKPKIER</sequence>
<dbReference type="CDD" id="cd00761">
    <property type="entry name" value="Glyco_tranf_GTA_type"/>
    <property type="match status" value="1"/>
</dbReference>